<organism evidence="4 5">
    <name type="scientific">Coptis chinensis</name>
    <dbReference type="NCBI Taxonomy" id="261450"/>
    <lineage>
        <taxon>Eukaryota</taxon>
        <taxon>Viridiplantae</taxon>
        <taxon>Streptophyta</taxon>
        <taxon>Embryophyta</taxon>
        <taxon>Tracheophyta</taxon>
        <taxon>Spermatophyta</taxon>
        <taxon>Magnoliopsida</taxon>
        <taxon>Ranunculales</taxon>
        <taxon>Ranunculaceae</taxon>
        <taxon>Coptidoideae</taxon>
        <taxon>Coptis</taxon>
    </lineage>
</organism>
<evidence type="ECO:0000313" key="5">
    <source>
        <dbReference type="Proteomes" id="UP000631114"/>
    </source>
</evidence>
<sequence>MNTVTREEARKSRFLRRSILQQRYSKRNIECLCNRHLNKRSPPISKRSTPKENQLFELLLLRGSEVSIDSSLGTSLQSASGAGKHKALQTLLNHSADLGGIDKRVIQRFEREAAEMNKRSFKYAWVLDRLKSNRERGITIDIALSEFETTKYYCTVIADPGHRDFIKNMTTGTS</sequence>
<accession>A0A835HZ78</accession>
<comment type="caution">
    <text evidence="4">The sequence shown here is derived from an EMBL/GenBank/DDBJ whole genome shotgun (WGS) entry which is preliminary data.</text>
</comment>
<dbReference type="InterPro" id="IPR000795">
    <property type="entry name" value="T_Tr_GTP-bd_dom"/>
</dbReference>
<dbReference type="PANTHER" id="PTHR23115">
    <property type="entry name" value="TRANSLATION FACTOR"/>
    <property type="match status" value="1"/>
</dbReference>
<dbReference type="GO" id="GO:0005525">
    <property type="term" value="F:GTP binding"/>
    <property type="evidence" value="ECO:0007669"/>
    <property type="project" value="UniProtKB-KW"/>
</dbReference>
<evidence type="ECO:0000259" key="3">
    <source>
        <dbReference type="Pfam" id="PF00009"/>
    </source>
</evidence>
<dbReference type="Proteomes" id="UP000631114">
    <property type="component" value="Unassembled WGS sequence"/>
</dbReference>
<reference evidence="4 5" key="1">
    <citation type="submission" date="2020-10" db="EMBL/GenBank/DDBJ databases">
        <title>The Coptis chinensis genome and diversification of protoberbering-type alkaloids.</title>
        <authorList>
            <person name="Wang B."/>
            <person name="Shu S."/>
            <person name="Song C."/>
            <person name="Liu Y."/>
        </authorList>
    </citation>
    <scope>NUCLEOTIDE SEQUENCE [LARGE SCALE GENOMIC DNA]</scope>
    <source>
        <strain evidence="4">HL-2020</strain>
        <tissue evidence="4">Leaf</tissue>
    </source>
</reference>
<name>A0A835HZ78_9MAGN</name>
<dbReference type="SUPFAM" id="SSF52540">
    <property type="entry name" value="P-loop containing nucleoside triphosphate hydrolases"/>
    <property type="match status" value="1"/>
</dbReference>
<dbReference type="EMBL" id="JADFTS010000005">
    <property type="protein sequence ID" value="KAF9606073.1"/>
    <property type="molecule type" value="Genomic_DNA"/>
</dbReference>
<keyword evidence="2" id="KW-0342">GTP-binding</keyword>
<protein>
    <recommendedName>
        <fullName evidence="3">Tr-type G domain-containing protein</fullName>
    </recommendedName>
</protein>
<gene>
    <name evidence="4" type="ORF">IFM89_023096</name>
</gene>
<dbReference type="Gene3D" id="3.40.50.300">
    <property type="entry name" value="P-loop containing nucleotide triphosphate hydrolases"/>
    <property type="match status" value="1"/>
</dbReference>
<dbReference type="PRINTS" id="PR00315">
    <property type="entry name" value="ELONGATNFCT"/>
</dbReference>
<keyword evidence="5" id="KW-1185">Reference proteome</keyword>
<evidence type="ECO:0000256" key="2">
    <source>
        <dbReference type="ARBA" id="ARBA00023134"/>
    </source>
</evidence>
<dbReference type="Pfam" id="PF00009">
    <property type="entry name" value="GTP_EFTU"/>
    <property type="match status" value="1"/>
</dbReference>
<dbReference type="OrthoDB" id="342024at2759"/>
<dbReference type="InterPro" id="IPR050100">
    <property type="entry name" value="TRAFAC_GTPase_members"/>
</dbReference>
<evidence type="ECO:0000256" key="1">
    <source>
        <dbReference type="ARBA" id="ARBA00022741"/>
    </source>
</evidence>
<feature type="domain" description="Tr-type G" evidence="3">
    <location>
        <begin position="114"/>
        <end position="173"/>
    </location>
</feature>
<proteinExistence type="predicted"/>
<evidence type="ECO:0000313" key="4">
    <source>
        <dbReference type="EMBL" id="KAF9606073.1"/>
    </source>
</evidence>
<keyword evidence="1" id="KW-0547">Nucleotide-binding</keyword>
<dbReference type="InterPro" id="IPR027417">
    <property type="entry name" value="P-loop_NTPase"/>
</dbReference>
<dbReference type="AlphaFoldDB" id="A0A835HZ78"/>
<dbReference type="GO" id="GO:0003924">
    <property type="term" value="F:GTPase activity"/>
    <property type="evidence" value="ECO:0007669"/>
    <property type="project" value="InterPro"/>
</dbReference>